<evidence type="ECO:0008006" key="4">
    <source>
        <dbReference type="Google" id="ProtNLM"/>
    </source>
</evidence>
<feature type="signal peptide" evidence="1">
    <location>
        <begin position="1"/>
        <end position="17"/>
    </location>
</feature>
<proteinExistence type="predicted"/>
<reference evidence="2" key="1">
    <citation type="submission" date="2020-06" db="EMBL/GenBank/DDBJ databases">
        <authorList>
            <person name="Onetto C."/>
        </authorList>
    </citation>
    <scope>NUCLEOTIDE SEQUENCE</scope>
</reference>
<dbReference type="AlphaFoldDB" id="A0A9N8K684"/>
<name>A0A9N8K684_9PEZI</name>
<protein>
    <recommendedName>
        <fullName evidence="4">Secreted protein</fullName>
    </recommendedName>
</protein>
<keyword evidence="3" id="KW-1185">Reference proteome</keyword>
<keyword evidence="1" id="KW-0732">Signal</keyword>
<evidence type="ECO:0000313" key="2">
    <source>
        <dbReference type="EMBL" id="CAD0097782.1"/>
    </source>
</evidence>
<feature type="chain" id="PRO_5040436512" description="Secreted protein" evidence="1">
    <location>
        <begin position="18"/>
        <end position="82"/>
    </location>
</feature>
<dbReference type="Proteomes" id="UP000714618">
    <property type="component" value="Unassembled WGS sequence"/>
</dbReference>
<feature type="non-terminal residue" evidence="2">
    <location>
        <position position="82"/>
    </location>
</feature>
<dbReference type="EMBL" id="CAIJEO010000008">
    <property type="protein sequence ID" value="CAD0097782.1"/>
    <property type="molecule type" value="Genomic_DNA"/>
</dbReference>
<accession>A0A9N8K684</accession>
<comment type="caution">
    <text evidence="2">The sequence shown here is derived from an EMBL/GenBank/DDBJ whole genome shotgun (WGS) entry which is preliminary data.</text>
</comment>
<evidence type="ECO:0000256" key="1">
    <source>
        <dbReference type="SAM" id="SignalP"/>
    </source>
</evidence>
<sequence length="82" mass="9993">MQFWNWFVLANAAMVMAKPCEKHCMRQETKHFNIEEAPLKRVCKKKSIKILKFWKWMMDDFGPCMRDQCEHQDRESKITPEQ</sequence>
<gene>
    <name evidence="2" type="ORF">AWRI4233_LOCUS6606</name>
</gene>
<organism evidence="2 3">
    <name type="scientific">Aureobasidium mustum</name>
    <dbReference type="NCBI Taxonomy" id="2773714"/>
    <lineage>
        <taxon>Eukaryota</taxon>
        <taxon>Fungi</taxon>
        <taxon>Dikarya</taxon>
        <taxon>Ascomycota</taxon>
        <taxon>Pezizomycotina</taxon>
        <taxon>Dothideomycetes</taxon>
        <taxon>Dothideomycetidae</taxon>
        <taxon>Dothideales</taxon>
        <taxon>Saccotheciaceae</taxon>
        <taxon>Aureobasidium</taxon>
    </lineage>
</organism>
<evidence type="ECO:0000313" key="3">
    <source>
        <dbReference type="Proteomes" id="UP000714618"/>
    </source>
</evidence>